<dbReference type="AlphaFoldDB" id="A0A8R7TCH5"/>
<reference evidence="2" key="2">
    <citation type="submission" date="2018-03" db="EMBL/GenBank/DDBJ databases">
        <title>The Triticum urartu genome reveals the dynamic nature of wheat genome evolution.</title>
        <authorList>
            <person name="Ling H."/>
            <person name="Ma B."/>
            <person name="Shi X."/>
            <person name="Liu H."/>
            <person name="Dong L."/>
            <person name="Sun H."/>
            <person name="Cao Y."/>
            <person name="Gao Q."/>
            <person name="Zheng S."/>
            <person name="Li Y."/>
            <person name="Yu Y."/>
            <person name="Du H."/>
            <person name="Qi M."/>
            <person name="Li Y."/>
            <person name="Yu H."/>
            <person name="Cui Y."/>
            <person name="Wang N."/>
            <person name="Chen C."/>
            <person name="Wu H."/>
            <person name="Zhao Y."/>
            <person name="Zhang J."/>
            <person name="Li Y."/>
            <person name="Zhou W."/>
            <person name="Zhang B."/>
            <person name="Hu W."/>
            <person name="Eijk M."/>
            <person name="Tang J."/>
            <person name="Witsenboer H."/>
            <person name="Zhao S."/>
            <person name="Li Z."/>
            <person name="Zhang A."/>
            <person name="Wang D."/>
            <person name="Liang C."/>
        </authorList>
    </citation>
    <scope>NUCLEOTIDE SEQUENCE [LARGE SCALE GENOMIC DNA]</scope>
    <source>
        <strain evidence="2">cv. G1812</strain>
    </source>
</reference>
<proteinExistence type="predicted"/>
<keyword evidence="3" id="KW-1185">Reference proteome</keyword>
<evidence type="ECO:0000313" key="2">
    <source>
        <dbReference type="EnsemblPlants" id="TuG1812G0200000662.01.T01.cds333326"/>
    </source>
</evidence>
<feature type="compositionally biased region" description="Basic and acidic residues" evidence="1">
    <location>
        <begin position="127"/>
        <end position="136"/>
    </location>
</feature>
<evidence type="ECO:0008006" key="4">
    <source>
        <dbReference type="Google" id="ProtNLM"/>
    </source>
</evidence>
<organism evidence="2 3">
    <name type="scientific">Triticum urartu</name>
    <name type="common">Red wild einkorn</name>
    <name type="synonym">Crithodium urartu</name>
    <dbReference type="NCBI Taxonomy" id="4572"/>
    <lineage>
        <taxon>Eukaryota</taxon>
        <taxon>Viridiplantae</taxon>
        <taxon>Streptophyta</taxon>
        <taxon>Embryophyta</taxon>
        <taxon>Tracheophyta</taxon>
        <taxon>Spermatophyta</taxon>
        <taxon>Magnoliopsida</taxon>
        <taxon>Liliopsida</taxon>
        <taxon>Poales</taxon>
        <taxon>Poaceae</taxon>
        <taxon>BOP clade</taxon>
        <taxon>Pooideae</taxon>
        <taxon>Triticodae</taxon>
        <taxon>Triticeae</taxon>
        <taxon>Triticinae</taxon>
        <taxon>Triticum</taxon>
    </lineage>
</organism>
<reference evidence="3" key="1">
    <citation type="journal article" date="2013" name="Nature">
        <title>Draft genome of the wheat A-genome progenitor Triticum urartu.</title>
        <authorList>
            <person name="Ling H.Q."/>
            <person name="Zhao S."/>
            <person name="Liu D."/>
            <person name="Wang J."/>
            <person name="Sun H."/>
            <person name="Zhang C."/>
            <person name="Fan H."/>
            <person name="Li D."/>
            <person name="Dong L."/>
            <person name="Tao Y."/>
            <person name="Gao C."/>
            <person name="Wu H."/>
            <person name="Li Y."/>
            <person name="Cui Y."/>
            <person name="Guo X."/>
            <person name="Zheng S."/>
            <person name="Wang B."/>
            <person name="Yu K."/>
            <person name="Liang Q."/>
            <person name="Yang W."/>
            <person name="Lou X."/>
            <person name="Chen J."/>
            <person name="Feng M."/>
            <person name="Jian J."/>
            <person name="Zhang X."/>
            <person name="Luo G."/>
            <person name="Jiang Y."/>
            <person name="Liu J."/>
            <person name="Wang Z."/>
            <person name="Sha Y."/>
            <person name="Zhang B."/>
            <person name="Wu H."/>
            <person name="Tang D."/>
            <person name="Shen Q."/>
            <person name="Xue P."/>
            <person name="Zou S."/>
            <person name="Wang X."/>
            <person name="Liu X."/>
            <person name="Wang F."/>
            <person name="Yang Y."/>
            <person name="An X."/>
            <person name="Dong Z."/>
            <person name="Zhang K."/>
            <person name="Zhang X."/>
            <person name="Luo M.C."/>
            <person name="Dvorak J."/>
            <person name="Tong Y."/>
            <person name="Wang J."/>
            <person name="Yang H."/>
            <person name="Li Z."/>
            <person name="Wang D."/>
            <person name="Zhang A."/>
            <person name="Wang J."/>
        </authorList>
    </citation>
    <scope>NUCLEOTIDE SEQUENCE</scope>
    <source>
        <strain evidence="3">cv. G1812</strain>
    </source>
</reference>
<dbReference type="Gramene" id="TuG1812G0200000662.01.T01">
    <property type="protein sequence ID" value="TuG1812G0200000662.01.T01.cds333326"/>
    <property type="gene ID" value="TuG1812G0200000662.01"/>
</dbReference>
<dbReference type="PANTHER" id="PTHR33207">
    <property type="entry name" value="F-BOX DOMAIN CONTAINING PROTEIN-RELATED"/>
    <property type="match status" value="1"/>
</dbReference>
<dbReference type="InterPro" id="IPR036047">
    <property type="entry name" value="F-box-like_dom_sf"/>
</dbReference>
<dbReference type="EnsemblPlants" id="TuG1812G0200000662.01.T01">
    <property type="protein sequence ID" value="TuG1812G0200000662.01.T01.cds333326"/>
    <property type="gene ID" value="TuG1812G0200000662.01"/>
</dbReference>
<evidence type="ECO:0000256" key="1">
    <source>
        <dbReference type="SAM" id="MobiDB-lite"/>
    </source>
</evidence>
<protein>
    <recommendedName>
        <fullName evidence="4">F-box domain-containing protein</fullName>
    </recommendedName>
</protein>
<feature type="region of interest" description="Disordered" evidence="1">
    <location>
        <begin position="114"/>
        <end position="164"/>
    </location>
</feature>
<dbReference type="Proteomes" id="UP000015106">
    <property type="component" value="Chromosome 2"/>
</dbReference>
<reference evidence="2" key="3">
    <citation type="submission" date="2022-06" db="UniProtKB">
        <authorList>
            <consortium name="EnsemblPlants"/>
        </authorList>
    </citation>
    <scope>IDENTIFICATION</scope>
</reference>
<dbReference type="SUPFAM" id="SSF81383">
    <property type="entry name" value="F-box domain"/>
    <property type="match status" value="1"/>
</dbReference>
<evidence type="ECO:0000313" key="3">
    <source>
        <dbReference type="Proteomes" id="UP000015106"/>
    </source>
</evidence>
<accession>A0A8R7TCH5</accession>
<sequence length="164" mass="18193">MSSPPSPPPARRPPPTRTTICALGEDLLREILARLPDLPNLDRAAFTCHAFLRAVRSSPAFRRRFRSLRAPPLLAFFVEREMDAVPVYPSPWRPSDPGLAGAFRDADFLQTRSMRCPPADHGVGLQLERRDPHRPPEAASQLQPTHASPGPLPRHPDPAGRQLP</sequence>
<name>A0A8R7TCH5_TRIUA</name>